<dbReference type="HOGENOM" id="CLU_354149_0_0_1"/>
<evidence type="ECO:0000256" key="1">
    <source>
        <dbReference type="ARBA" id="ARBA00022723"/>
    </source>
</evidence>
<evidence type="ECO:0000256" key="6">
    <source>
        <dbReference type="SAM" id="MobiDB-lite"/>
    </source>
</evidence>
<dbReference type="GO" id="GO:0008270">
    <property type="term" value="F:zinc ion binding"/>
    <property type="evidence" value="ECO:0007669"/>
    <property type="project" value="UniProtKB-KW"/>
</dbReference>
<dbReference type="OrthoDB" id="410307at2759"/>
<organism evidence="8 9">
    <name type="scientific">Phanerochaete carnosa (strain HHB-10118-sp)</name>
    <name type="common">White-rot fungus</name>
    <name type="synonym">Peniophora carnosa</name>
    <dbReference type="NCBI Taxonomy" id="650164"/>
    <lineage>
        <taxon>Eukaryota</taxon>
        <taxon>Fungi</taxon>
        <taxon>Dikarya</taxon>
        <taxon>Basidiomycota</taxon>
        <taxon>Agaricomycotina</taxon>
        <taxon>Agaricomycetes</taxon>
        <taxon>Polyporales</taxon>
        <taxon>Phanerochaetaceae</taxon>
        <taxon>Phanerochaete</taxon>
    </lineage>
</organism>
<feature type="domain" description="C3H1-type" evidence="7">
    <location>
        <begin position="439"/>
        <end position="467"/>
    </location>
</feature>
<feature type="region of interest" description="Disordered" evidence="6">
    <location>
        <begin position="1"/>
        <end position="207"/>
    </location>
</feature>
<evidence type="ECO:0000313" key="8">
    <source>
        <dbReference type="EMBL" id="EKM60832.1"/>
    </source>
</evidence>
<accession>K5XCX2</accession>
<dbReference type="KEGG" id="pco:PHACADRAFT_247008"/>
<feature type="region of interest" description="Disordered" evidence="6">
    <location>
        <begin position="473"/>
        <end position="537"/>
    </location>
</feature>
<dbReference type="PROSITE" id="PS50103">
    <property type="entry name" value="ZF_C3H1"/>
    <property type="match status" value="2"/>
</dbReference>
<dbReference type="AlphaFoldDB" id="K5XCX2"/>
<feature type="compositionally biased region" description="Low complexity" evidence="6">
    <location>
        <begin position="33"/>
        <end position="50"/>
    </location>
</feature>
<reference evidence="8 9" key="1">
    <citation type="journal article" date="2012" name="BMC Genomics">
        <title>Comparative genomics of the white-rot fungi, Phanerochaete carnosa and P. chrysosporium, to elucidate the genetic basis of the distinct wood types they colonize.</title>
        <authorList>
            <person name="Suzuki H."/>
            <person name="MacDonald J."/>
            <person name="Syed K."/>
            <person name="Salamov A."/>
            <person name="Hori C."/>
            <person name="Aerts A."/>
            <person name="Henrissat B."/>
            <person name="Wiebenga A."/>
            <person name="vanKuyk P.A."/>
            <person name="Barry K."/>
            <person name="Lindquist E."/>
            <person name="LaButti K."/>
            <person name="Lapidus A."/>
            <person name="Lucas S."/>
            <person name="Coutinho P."/>
            <person name="Gong Y."/>
            <person name="Samejima M."/>
            <person name="Mahadevan R."/>
            <person name="Abou-Zaid M."/>
            <person name="de Vries R.P."/>
            <person name="Igarashi K."/>
            <person name="Yadav J.S."/>
            <person name="Grigoriev I.V."/>
            <person name="Master E.R."/>
        </authorList>
    </citation>
    <scope>NUCLEOTIDE SEQUENCE [LARGE SCALE GENOMIC DNA]</scope>
    <source>
        <strain evidence="8 9">HHB-10118-sp</strain>
    </source>
</reference>
<dbReference type="SUPFAM" id="SSF90229">
    <property type="entry name" value="CCCH zinc finger"/>
    <property type="match status" value="2"/>
</dbReference>
<proteinExistence type="predicted"/>
<feature type="region of interest" description="Disordered" evidence="6">
    <location>
        <begin position="369"/>
        <end position="396"/>
    </location>
</feature>
<dbReference type="Pfam" id="PF00642">
    <property type="entry name" value="zf-CCCH"/>
    <property type="match status" value="2"/>
</dbReference>
<evidence type="ECO:0000256" key="4">
    <source>
        <dbReference type="ARBA" id="ARBA00022833"/>
    </source>
</evidence>
<feature type="compositionally biased region" description="Polar residues" evidence="6">
    <location>
        <begin position="58"/>
        <end position="83"/>
    </location>
</feature>
<dbReference type="GeneID" id="18913960"/>
<keyword evidence="9" id="KW-1185">Reference proteome</keyword>
<evidence type="ECO:0000313" key="9">
    <source>
        <dbReference type="Proteomes" id="UP000008370"/>
    </source>
</evidence>
<dbReference type="InterPro" id="IPR036855">
    <property type="entry name" value="Znf_CCCH_sf"/>
</dbReference>
<dbReference type="RefSeq" id="XP_007390277.1">
    <property type="nucleotide sequence ID" value="XM_007390215.1"/>
</dbReference>
<dbReference type="Gene3D" id="4.10.1000.10">
    <property type="entry name" value="Zinc finger, CCCH-type"/>
    <property type="match status" value="2"/>
</dbReference>
<keyword evidence="2" id="KW-0677">Repeat</keyword>
<feature type="domain" description="C3H1-type" evidence="7">
    <location>
        <begin position="401"/>
        <end position="429"/>
    </location>
</feature>
<name>K5XCX2_PHACS</name>
<evidence type="ECO:0000256" key="5">
    <source>
        <dbReference type="PROSITE-ProRule" id="PRU00723"/>
    </source>
</evidence>
<feature type="compositionally biased region" description="Low complexity" evidence="6">
    <location>
        <begin position="189"/>
        <end position="207"/>
    </location>
</feature>
<keyword evidence="3 5" id="KW-0863">Zinc-finger</keyword>
<keyword evidence="1 5" id="KW-0479">Metal-binding</keyword>
<dbReference type="STRING" id="650164.K5XCX2"/>
<dbReference type="GO" id="GO:0003729">
    <property type="term" value="F:mRNA binding"/>
    <property type="evidence" value="ECO:0007669"/>
    <property type="project" value="InterPro"/>
</dbReference>
<sequence>MVKLQITEDPPEHKSHLRTPPHLRGHLGVVGIETSPLETSSETSLGSESPNAFDQPGTLGSHSRGSSADTTASSHTPSYSGGQTLHAGPYTPLKVGGMGESRNRPHSYSGGLSSADLLRLQQAGGSPGVPETWSSPNGTPERQAPAEQPTYPSLVGQGSRSQEALLGTRSDETQGSYEAPPRQQYGSLAQGPTAHAASSAAPSAPYAAANRPTGIAASGAQFRQRAFSPPQPVPTVMQSPPNFGYPGPLPLTVAGGQQLYDMMLPTPPLENPAMARLQQQTPYRGVHQHSASDPASLRDPAVLALLNTNMQAAFAAGQIYGPAAMVPPNMAMFNQFYAGPEGYPSPDLAMMARLQPQFTGQYGIPSAQSATAVGSNRQQATQSPESSSGLGPNANNRKLGLYKTELCRSWEEKGSCRYGAKCQFAHGEEELRLVQRHPKYKTEICRTFWVSGSCPYGKRCCFIHTELPGAANQGGGQDNAASHGAGEQRPRSDSDPNEGSTSLLARISAKRQEPLGANKPGSVSTTPPATGFGGRPGSLRVDTSVLDPNAGKQNKSAFPTFTHNGILVSSNDEAPAMSPGPVTAAPDFGRHAAARMDIVGAQPRVRKTTDVNPNLRHSFNGGEIQFDLSATTPTAPNQGQFSVATDMQSQRAARMNGHVRSGSAGNWGSATRAAGHLSAYPLSSIPGGELKGNMPWAEYPASRRAENNWA</sequence>
<dbReference type="InterPro" id="IPR000571">
    <property type="entry name" value="Znf_CCCH"/>
</dbReference>
<dbReference type="InParanoid" id="K5XCX2"/>
<evidence type="ECO:0000256" key="3">
    <source>
        <dbReference type="ARBA" id="ARBA00022771"/>
    </source>
</evidence>
<dbReference type="EMBL" id="JH930468">
    <property type="protein sequence ID" value="EKM60832.1"/>
    <property type="molecule type" value="Genomic_DNA"/>
</dbReference>
<feature type="zinc finger region" description="C3H1-type" evidence="5">
    <location>
        <begin position="401"/>
        <end position="429"/>
    </location>
</feature>
<gene>
    <name evidence="8" type="ORF">PHACADRAFT_247008</name>
</gene>
<dbReference type="PANTHER" id="PTHR12547">
    <property type="entry name" value="CCCH ZINC FINGER/TIS11-RELATED"/>
    <property type="match status" value="1"/>
</dbReference>
<feature type="zinc finger region" description="C3H1-type" evidence="5">
    <location>
        <begin position="439"/>
        <end position="467"/>
    </location>
</feature>
<feature type="compositionally biased region" description="Basic residues" evidence="6">
    <location>
        <begin position="15"/>
        <end position="25"/>
    </location>
</feature>
<protein>
    <recommendedName>
        <fullName evidence="7">C3H1-type domain-containing protein</fullName>
    </recommendedName>
</protein>
<dbReference type="SMART" id="SM00356">
    <property type="entry name" value="ZnF_C3H1"/>
    <property type="match status" value="2"/>
</dbReference>
<dbReference type="FunFam" id="4.10.1000.10:FF:000002">
    <property type="entry name" value="Zinc finger protein 36, C3H1 type-like 1"/>
    <property type="match status" value="1"/>
</dbReference>
<dbReference type="Proteomes" id="UP000008370">
    <property type="component" value="Unassembled WGS sequence"/>
</dbReference>
<evidence type="ECO:0000259" key="7">
    <source>
        <dbReference type="PROSITE" id="PS50103"/>
    </source>
</evidence>
<keyword evidence="4 5" id="KW-0862">Zinc</keyword>
<evidence type="ECO:0000256" key="2">
    <source>
        <dbReference type="ARBA" id="ARBA00022737"/>
    </source>
</evidence>
<dbReference type="PANTHER" id="PTHR12547:SF18">
    <property type="entry name" value="PROTEIN TIS11"/>
    <property type="match status" value="1"/>
</dbReference>
<dbReference type="InterPro" id="IPR045877">
    <property type="entry name" value="ZFP36-like"/>
</dbReference>
<dbReference type="FunFam" id="4.10.1000.10:FF:000001">
    <property type="entry name" value="zinc finger CCCH domain-containing protein 15-like"/>
    <property type="match status" value="1"/>
</dbReference>